<dbReference type="NCBIfam" id="TIGR00741">
    <property type="entry name" value="yfiA"/>
    <property type="match status" value="1"/>
</dbReference>
<organism evidence="1 2">
    <name type="scientific">Candidatus Falkowbacteria bacterium CG10_big_fil_rev_8_21_14_0_10_37_14</name>
    <dbReference type="NCBI Taxonomy" id="1974561"/>
    <lineage>
        <taxon>Bacteria</taxon>
        <taxon>Candidatus Falkowiibacteriota</taxon>
    </lineage>
</organism>
<dbReference type="InterPro" id="IPR003489">
    <property type="entry name" value="RHF/RaiA"/>
</dbReference>
<dbReference type="SUPFAM" id="SSF69754">
    <property type="entry name" value="Ribosome binding protein Y (YfiA homologue)"/>
    <property type="match status" value="1"/>
</dbReference>
<dbReference type="Proteomes" id="UP000228533">
    <property type="component" value="Unassembled WGS sequence"/>
</dbReference>
<protein>
    <submittedName>
        <fullName evidence="1">Ribosomal subunit interface protein</fullName>
    </submittedName>
</protein>
<dbReference type="InterPro" id="IPR036567">
    <property type="entry name" value="RHF-like"/>
</dbReference>
<dbReference type="AlphaFoldDB" id="A0A2M6WT08"/>
<dbReference type="Gene3D" id="3.30.160.100">
    <property type="entry name" value="Ribosome hibernation promotion factor-like"/>
    <property type="match status" value="1"/>
</dbReference>
<name>A0A2M6WT08_9BACT</name>
<evidence type="ECO:0000313" key="1">
    <source>
        <dbReference type="EMBL" id="PIT95949.1"/>
    </source>
</evidence>
<dbReference type="Pfam" id="PF02482">
    <property type="entry name" value="Ribosomal_S30AE"/>
    <property type="match status" value="1"/>
</dbReference>
<dbReference type="CDD" id="cd00552">
    <property type="entry name" value="RaiA"/>
    <property type="match status" value="1"/>
</dbReference>
<gene>
    <name evidence="1" type="primary">raiA</name>
    <name evidence="1" type="ORF">COT94_03105</name>
</gene>
<comment type="caution">
    <text evidence="1">The sequence shown here is derived from an EMBL/GenBank/DDBJ whole genome shotgun (WGS) entry which is preliminary data.</text>
</comment>
<sequence>MKLNIKASGLELTPAISDYIQEKMSMLDKYLGDLKVIQADFEVELTTKHHLKGEIFRAEANLSVPGDLLRIEKTEKDLYKAIDKVKDHLQDMIIKNKEKILNLKRQ</sequence>
<dbReference type="EMBL" id="PFAM01000017">
    <property type="protein sequence ID" value="PIT95949.1"/>
    <property type="molecule type" value="Genomic_DNA"/>
</dbReference>
<reference evidence="2" key="1">
    <citation type="submission" date="2017-09" db="EMBL/GenBank/DDBJ databases">
        <title>Depth-based differentiation of microbial function through sediment-hosted aquifers and enrichment of novel symbionts in the deep terrestrial subsurface.</title>
        <authorList>
            <person name="Probst A.J."/>
            <person name="Ladd B."/>
            <person name="Jarett J.K."/>
            <person name="Geller-Mcgrath D.E."/>
            <person name="Sieber C.M.K."/>
            <person name="Emerson J.B."/>
            <person name="Anantharaman K."/>
            <person name="Thomas B.C."/>
            <person name="Malmstrom R."/>
            <person name="Stieglmeier M."/>
            <person name="Klingl A."/>
            <person name="Woyke T."/>
            <person name="Ryan C.M."/>
            <person name="Banfield J.F."/>
        </authorList>
    </citation>
    <scope>NUCLEOTIDE SEQUENCE [LARGE SCALE GENOMIC DNA]</scope>
</reference>
<accession>A0A2M6WT08</accession>
<proteinExistence type="predicted"/>
<evidence type="ECO:0000313" key="2">
    <source>
        <dbReference type="Proteomes" id="UP000228533"/>
    </source>
</evidence>